<dbReference type="AlphaFoldDB" id="A0A0C3BJM4"/>
<reference evidence="2" key="2">
    <citation type="submission" date="2015-01" db="EMBL/GenBank/DDBJ databases">
        <title>Evolutionary Origins and Diversification of the Mycorrhizal Mutualists.</title>
        <authorList>
            <consortium name="DOE Joint Genome Institute"/>
            <consortium name="Mycorrhizal Genomics Consortium"/>
            <person name="Kohler A."/>
            <person name="Kuo A."/>
            <person name="Nagy L.G."/>
            <person name="Floudas D."/>
            <person name="Copeland A."/>
            <person name="Barry K.W."/>
            <person name="Cichocki N."/>
            <person name="Veneault-Fourrey C."/>
            <person name="LaButti K."/>
            <person name="Lindquist E.A."/>
            <person name="Lipzen A."/>
            <person name="Lundell T."/>
            <person name="Morin E."/>
            <person name="Murat C."/>
            <person name="Riley R."/>
            <person name="Ohm R."/>
            <person name="Sun H."/>
            <person name="Tunlid A."/>
            <person name="Henrissat B."/>
            <person name="Grigoriev I.V."/>
            <person name="Hibbett D.S."/>
            <person name="Martin F."/>
        </authorList>
    </citation>
    <scope>NUCLEOTIDE SEQUENCE [LARGE SCALE GENOMIC DNA]</scope>
    <source>
        <strain evidence="2">h7</strain>
    </source>
</reference>
<name>A0A0C3BJM4_HEBCY</name>
<dbReference type="OrthoDB" id="3263651at2759"/>
<sequence>GLSSQIHPGLTIASFYRWLDMLDNAEPDEPFEVWRIDITKIGVLSYTATRVGDPLDRRSTCILQPGDYGAYCTGV</sequence>
<evidence type="ECO:0000313" key="2">
    <source>
        <dbReference type="Proteomes" id="UP000053424"/>
    </source>
</evidence>
<feature type="non-terminal residue" evidence="1">
    <location>
        <position position="1"/>
    </location>
</feature>
<dbReference type="EMBL" id="KN831801">
    <property type="protein sequence ID" value="KIM36930.1"/>
    <property type="molecule type" value="Genomic_DNA"/>
</dbReference>
<protein>
    <submittedName>
        <fullName evidence="1">Uncharacterized protein</fullName>
    </submittedName>
</protein>
<dbReference type="Proteomes" id="UP000053424">
    <property type="component" value="Unassembled WGS sequence"/>
</dbReference>
<evidence type="ECO:0000313" key="1">
    <source>
        <dbReference type="EMBL" id="KIM36930.1"/>
    </source>
</evidence>
<organism evidence="1 2">
    <name type="scientific">Hebeloma cylindrosporum</name>
    <dbReference type="NCBI Taxonomy" id="76867"/>
    <lineage>
        <taxon>Eukaryota</taxon>
        <taxon>Fungi</taxon>
        <taxon>Dikarya</taxon>
        <taxon>Basidiomycota</taxon>
        <taxon>Agaricomycotina</taxon>
        <taxon>Agaricomycetes</taxon>
        <taxon>Agaricomycetidae</taxon>
        <taxon>Agaricales</taxon>
        <taxon>Agaricineae</taxon>
        <taxon>Hymenogastraceae</taxon>
        <taxon>Hebeloma</taxon>
    </lineage>
</organism>
<accession>A0A0C3BJM4</accession>
<dbReference type="HOGENOM" id="CLU_2677743_0_0_1"/>
<keyword evidence="2" id="KW-1185">Reference proteome</keyword>
<proteinExistence type="predicted"/>
<reference evidence="1 2" key="1">
    <citation type="submission" date="2014-04" db="EMBL/GenBank/DDBJ databases">
        <authorList>
            <consortium name="DOE Joint Genome Institute"/>
            <person name="Kuo A."/>
            <person name="Gay G."/>
            <person name="Dore J."/>
            <person name="Kohler A."/>
            <person name="Nagy L.G."/>
            <person name="Floudas D."/>
            <person name="Copeland A."/>
            <person name="Barry K.W."/>
            <person name="Cichocki N."/>
            <person name="Veneault-Fourrey C."/>
            <person name="LaButti K."/>
            <person name="Lindquist E.A."/>
            <person name="Lipzen A."/>
            <person name="Lundell T."/>
            <person name="Morin E."/>
            <person name="Murat C."/>
            <person name="Sun H."/>
            <person name="Tunlid A."/>
            <person name="Henrissat B."/>
            <person name="Grigoriev I.V."/>
            <person name="Hibbett D.S."/>
            <person name="Martin F."/>
            <person name="Nordberg H.P."/>
            <person name="Cantor M.N."/>
            <person name="Hua S.X."/>
        </authorList>
    </citation>
    <scope>NUCLEOTIDE SEQUENCE [LARGE SCALE GENOMIC DNA]</scope>
    <source>
        <strain evidence="2">h7</strain>
    </source>
</reference>
<gene>
    <name evidence="1" type="ORF">M413DRAFT_77704</name>
</gene>